<evidence type="ECO:0000313" key="3">
    <source>
        <dbReference type="Proteomes" id="UP001314170"/>
    </source>
</evidence>
<accession>A0AAV1SP56</accession>
<proteinExistence type="predicted"/>
<sequence>MYPESDEGIKHMELTIEVGKRTDYDQKESTHGPEAHEVHATNNGNAHQEKDNFTDYKEDPMKYWST</sequence>
<dbReference type="EMBL" id="CAWUPB010001194">
    <property type="protein sequence ID" value="CAK7353638.1"/>
    <property type="molecule type" value="Genomic_DNA"/>
</dbReference>
<evidence type="ECO:0000256" key="1">
    <source>
        <dbReference type="SAM" id="MobiDB-lite"/>
    </source>
</evidence>
<evidence type="ECO:0000313" key="2">
    <source>
        <dbReference type="EMBL" id="CAK7353638.1"/>
    </source>
</evidence>
<organism evidence="2 3">
    <name type="scientific">Dovyalis caffra</name>
    <dbReference type="NCBI Taxonomy" id="77055"/>
    <lineage>
        <taxon>Eukaryota</taxon>
        <taxon>Viridiplantae</taxon>
        <taxon>Streptophyta</taxon>
        <taxon>Embryophyta</taxon>
        <taxon>Tracheophyta</taxon>
        <taxon>Spermatophyta</taxon>
        <taxon>Magnoliopsida</taxon>
        <taxon>eudicotyledons</taxon>
        <taxon>Gunneridae</taxon>
        <taxon>Pentapetalae</taxon>
        <taxon>rosids</taxon>
        <taxon>fabids</taxon>
        <taxon>Malpighiales</taxon>
        <taxon>Salicaceae</taxon>
        <taxon>Flacourtieae</taxon>
        <taxon>Dovyalis</taxon>
    </lineage>
</organism>
<protein>
    <submittedName>
        <fullName evidence="2">Uncharacterized protein</fullName>
    </submittedName>
</protein>
<dbReference type="Proteomes" id="UP001314170">
    <property type="component" value="Unassembled WGS sequence"/>
</dbReference>
<name>A0AAV1SP56_9ROSI</name>
<feature type="region of interest" description="Disordered" evidence="1">
    <location>
        <begin position="19"/>
        <end position="66"/>
    </location>
</feature>
<feature type="compositionally biased region" description="Basic and acidic residues" evidence="1">
    <location>
        <begin position="47"/>
        <end position="66"/>
    </location>
</feature>
<keyword evidence="3" id="KW-1185">Reference proteome</keyword>
<feature type="compositionally biased region" description="Basic and acidic residues" evidence="1">
    <location>
        <begin position="19"/>
        <end position="39"/>
    </location>
</feature>
<gene>
    <name evidence="2" type="ORF">DCAF_LOCUS24830</name>
</gene>
<comment type="caution">
    <text evidence="2">The sequence shown here is derived from an EMBL/GenBank/DDBJ whole genome shotgun (WGS) entry which is preliminary data.</text>
</comment>
<dbReference type="AlphaFoldDB" id="A0AAV1SP56"/>
<reference evidence="2 3" key="1">
    <citation type="submission" date="2024-01" db="EMBL/GenBank/DDBJ databases">
        <authorList>
            <person name="Waweru B."/>
        </authorList>
    </citation>
    <scope>NUCLEOTIDE SEQUENCE [LARGE SCALE GENOMIC DNA]</scope>
</reference>